<proteinExistence type="predicted"/>
<feature type="domain" description="Fido" evidence="1">
    <location>
        <begin position="1"/>
        <end position="140"/>
    </location>
</feature>
<reference evidence="2" key="1">
    <citation type="journal article" date="2015" name="Nature">
        <title>Complex archaea that bridge the gap between prokaryotes and eukaryotes.</title>
        <authorList>
            <person name="Spang A."/>
            <person name="Saw J.H."/>
            <person name="Jorgensen S.L."/>
            <person name="Zaremba-Niedzwiedzka K."/>
            <person name="Martijn J."/>
            <person name="Lind A.E."/>
            <person name="van Eijk R."/>
            <person name="Schleper C."/>
            <person name="Guy L."/>
            <person name="Ettema T.J."/>
        </authorList>
    </citation>
    <scope>NUCLEOTIDE SEQUENCE</scope>
</reference>
<dbReference type="Pfam" id="PF02661">
    <property type="entry name" value="Fic"/>
    <property type="match status" value="1"/>
</dbReference>
<dbReference type="Gene3D" id="1.10.3290.10">
    <property type="entry name" value="Fido-like domain"/>
    <property type="match status" value="1"/>
</dbReference>
<accession>A0A0F9ILI1</accession>
<dbReference type="InterPro" id="IPR003812">
    <property type="entry name" value="Fido"/>
</dbReference>
<sequence>LYHAPALHVLLFHRQWDWAGTYRAVDVYVGSPTHMIYRCPPHALVEPLMDAWHRAAHEYAYDGIGPFQSPWDAHHAFESIHPFADGNGRVGRLLLNSIQRFQQGHWITVSNVEVAAYYAGIQRWRAAPEGLKAFLAYADVSPWEGLELP</sequence>
<name>A0A0F9ILI1_9ZZZZ</name>
<dbReference type="PROSITE" id="PS51459">
    <property type="entry name" value="FIDO"/>
    <property type="match status" value="1"/>
</dbReference>
<organism evidence="2">
    <name type="scientific">marine sediment metagenome</name>
    <dbReference type="NCBI Taxonomy" id="412755"/>
    <lineage>
        <taxon>unclassified sequences</taxon>
        <taxon>metagenomes</taxon>
        <taxon>ecological metagenomes</taxon>
    </lineage>
</organism>
<dbReference type="InterPro" id="IPR036597">
    <property type="entry name" value="Fido-like_dom_sf"/>
</dbReference>
<dbReference type="PANTHER" id="PTHR13504">
    <property type="entry name" value="FIDO DOMAIN-CONTAINING PROTEIN DDB_G0283145"/>
    <property type="match status" value="1"/>
</dbReference>
<evidence type="ECO:0000313" key="2">
    <source>
        <dbReference type="EMBL" id="KKM39539.1"/>
    </source>
</evidence>
<evidence type="ECO:0000259" key="1">
    <source>
        <dbReference type="PROSITE" id="PS51459"/>
    </source>
</evidence>
<dbReference type="PANTHER" id="PTHR13504:SF38">
    <property type="entry name" value="FIDO DOMAIN-CONTAINING PROTEIN"/>
    <property type="match status" value="1"/>
</dbReference>
<protein>
    <recommendedName>
        <fullName evidence="1">Fido domain-containing protein</fullName>
    </recommendedName>
</protein>
<dbReference type="AlphaFoldDB" id="A0A0F9ILI1"/>
<dbReference type="SUPFAM" id="SSF140931">
    <property type="entry name" value="Fic-like"/>
    <property type="match status" value="1"/>
</dbReference>
<comment type="caution">
    <text evidence="2">The sequence shown here is derived from an EMBL/GenBank/DDBJ whole genome shotgun (WGS) entry which is preliminary data.</text>
</comment>
<dbReference type="InterPro" id="IPR040198">
    <property type="entry name" value="Fido_containing"/>
</dbReference>
<dbReference type="EMBL" id="LAZR01012117">
    <property type="protein sequence ID" value="KKM39539.1"/>
    <property type="molecule type" value="Genomic_DNA"/>
</dbReference>
<gene>
    <name evidence="2" type="ORF">LCGC14_1564300</name>
</gene>
<feature type="non-terminal residue" evidence="2">
    <location>
        <position position="1"/>
    </location>
</feature>